<keyword evidence="3" id="KW-0597">Phosphoprotein</keyword>
<dbReference type="InterPro" id="IPR044642">
    <property type="entry name" value="PTHR15588"/>
</dbReference>
<evidence type="ECO:0000313" key="13">
    <source>
        <dbReference type="Proteomes" id="UP001142055"/>
    </source>
</evidence>
<evidence type="ECO:0000256" key="3">
    <source>
        <dbReference type="ARBA" id="ARBA00022553"/>
    </source>
</evidence>
<dbReference type="InterPro" id="IPR025662">
    <property type="entry name" value="Sigma_54_int_dom_ATP-bd_1"/>
</dbReference>
<dbReference type="Pfam" id="PF08477">
    <property type="entry name" value="Roc"/>
    <property type="match status" value="1"/>
</dbReference>
<dbReference type="PANTHER" id="PTHR15588:SF8">
    <property type="entry name" value="U6 SNRNA-ASSOCIATED SM-LIKE PROTEIN LSM1"/>
    <property type="match status" value="1"/>
</dbReference>
<dbReference type="GO" id="GO:1990904">
    <property type="term" value="C:ribonucleoprotein complex"/>
    <property type="evidence" value="ECO:0007669"/>
    <property type="project" value="UniProtKB-KW"/>
</dbReference>
<dbReference type="AlphaFoldDB" id="A0A9Q0MDS9"/>
<dbReference type="SMART" id="SM00175">
    <property type="entry name" value="RAB"/>
    <property type="match status" value="1"/>
</dbReference>
<evidence type="ECO:0000256" key="10">
    <source>
        <dbReference type="ARBA" id="ARBA00067756"/>
    </source>
</evidence>
<dbReference type="InterPro" id="IPR001163">
    <property type="entry name" value="Sm_dom_euk/arc"/>
</dbReference>
<keyword evidence="2" id="KW-0963">Cytoplasm</keyword>
<proteinExistence type="predicted"/>
<dbReference type="InterPro" id="IPR034104">
    <property type="entry name" value="Lsm1"/>
</dbReference>
<keyword evidence="13" id="KW-1185">Reference proteome</keyword>
<evidence type="ECO:0000256" key="4">
    <source>
        <dbReference type="ARBA" id="ARBA00022664"/>
    </source>
</evidence>
<dbReference type="Gene3D" id="3.40.50.300">
    <property type="entry name" value="P-loop containing nucleotide triphosphate hydrolases"/>
    <property type="match status" value="1"/>
</dbReference>
<dbReference type="SMART" id="SM00651">
    <property type="entry name" value="Sm"/>
    <property type="match status" value="1"/>
</dbReference>
<dbReference type="OMA" id="TQWTIGC"/>
<comment type="function">
    <text evidence="8">Plays a role in the degradation of histone mRNAs, the only eukaryotic mRNAs that are not polyadenylated. Probably also part of an LSm subunits-containing complex involved in the general process of mRNA degradation.</text>
</comment>
<comment type="subunit">
    <text evidence="9">Interacts with SLBP; interaction with SLBP occurs when histone mRNA is being rapidly degraded during the S phase. LSm subunits form a heteromer with a donut shape.</text>
</comment>
<evidence type="ECO:0000256" key="7">
    <source>
        <dbReference type="ARBA" id="ARBA00023274"/>
    </source>
</evidence>
<dbReference type="PROSITE" id="PS00675">
    <property type="entry name" value="SIGMA54_INTERACT_1"/>
    <property type="match status" value="1"/>
</dbReference>
<dbReference type="Proteomes" id="UP001142055">
    <property type="component" value="Chromosome 1"/>
</dbReference>
<evidence type="ECO:0000256" key="2">
    <source>
        <dbReference type="ARBA" id="ARBA00022490"/>
    </source>
</evidence>
<gene>
    <name evidence="12" type="ORF">RDWZM_000967</name>
</gene>
<dbReference type="GO" id="GO:0008380">
    <property type="term" value="P:RNA splicing"/>
    <property type="evidence" value="ECO:0007669"/>
    <property type="project" value="UniProtKB-KW"/>
</dbReference>
<organism evidence="12 13">
    <name type="scientific">Blomia tropicalis</name>
    <name type="common">Mite</name>
    <dbReference type="NCBI Taxonomy" id="40697"/>
    <lineage>
        <taxon>Eukaryota</taxon>
        <taxon>Metazoa</taxon>
        <taxon>Ecdysozoa</taxon>
        <taxon>Arthropoda</taxon>
        <taxon>Chelicerata</taxon>
        <taxon>Arachnida</taxon>
        <taxon>Acari</taxon>
        <taxon>Acariformes</taxon>
        <taxon>Sarcoptiformes</taxon>
        <taxon>Astigmata</taxon>
        <taxon>Glycyphagoidea</taxon>
        <taxon>Echimyopodidae</taxon>
        <taxon>Blomia</taxon>
    </lineage>
</organism>
<evidence type="ECO:0000256" key="8">
    <source>
        <dbReference type="ARBA" id="ARBA00056858"/>
    </source>
</evidence>
<dbReference type="Pfam" id="PF01423">
    <property type="entry name" value="LSM"/>
    <property type="match status" value="1"/>
</dbReference>
<comment type="caution">
    <text evidence="12">The sequence shown here is derived from an EMBL/GenBank/DDBJ whole genome shotgun (WGS) entry which is preliminary data.</text>
</comment>
<reference evidence="12" key="1">
    <citation type="submission" date="2022-12" db="EMBL/GenBank/DDBJ databases">
        <title>Genome assemblies of Blomia tropicalis.</title>
        <authorList>
            <person name="Cui Y."/>
        </authorList>
    </citation>
    <scope>NUCLEOTIDE SEQUENCE</scope>
    <source>
        <tissue evidence="12">Adult mites</tissue>
    </source>
</reference>
<comment type="subcellular location">
    <subcellularLocation>
        <location evidence="1">Cytoplasm</location>
        <location evidence="1">P-body</location>
    </subcellularLocation>
</comment>
<feature type="domain" description="Sm" evidence="11">
    <location>
        <begin position="262"/>
        <end position="334"/>
    </location>
</feature>
<dbReference type="SMART" id="SM00173">
    <property type="entry name" value="RAS"/>
    <property type="match status" value="1"/>
</dbReference>
<dbReference type="SUPFAM" id="SSF50182">
    <property type="entry name" value="Sm-like ribonucleoproteins"/>
    <property type="match status" value="1"/>
</dbReference>
<dbReference type="InterPro" id="IPR027417">
    <property type="entry name" value="P-loop_NTPase"/>
</dbReference>
<dbReference type="FunFam" id="2.30.30.100:FF:000021">
    <property type="entry name" value="U6 snRNA-associated Sm-like protein LSm1"/>
    <property type="match status" value="1"/>
</dbReference>
<keyword evidence="7" id="KW-0687">Ribonucleoprotein</keyword>
<dbReference type="InterPro" id="IPR010920">
    <property type="entry name" value="LSM_dom_sf"/>
</dbReference>
<dbReference type="CDD" id="cd01728">
    <property type="entry name" value="LSm1"/>
    <property type="match status" value="1"/>
</dbReference>
<dbReference type="GO" id="GO:0000932">
    <property type="term" value="C:P-body"/>
    <property type="evidence" value="ECO:0007669"/>
    <property type="project" value="UniProtKB-SubCell"/>
</dbReference>
<evidence type="ECO:0000256" key="6">
    <source>
        <dbReference type="ARBA" id="ARBA00023187"/>
    </source>
</evidence>
<dbReference type="GO" id="GO:1990726">
    <property type="term" value="C:Lsm1-7-Pat1 complex"/>
    <property type="evidence" value="ECO:0007669"/>
    <property type="project" value="TreeGrafter"/>
</dbReference>
<dbReference type="PROSITE" id="PS51419">
    <property type="entry name" value="RAB"/>
    <property type="match status" value="1"/>
</dbReference>
<dbReference type="GO" id="GO:0006397">
    <property type="term" value="P:mRNA processing"/>
    <property type="evidence" value="ECO:0007669"/>
    <property type="project" value="UniProtKB-KW"/>
</dbReference>
<dbReference type="PRINTS" id="PR00449">
    <property type="entry name" value="RASTRNSFRMNG"/>
</dbReference>
<evidence type="ECO:0000256" key="9">
    <source>
        <dbReference type="ARBA" id="ARBA00062159"/>
    </source>
</evidence>
<keyword evidence="6" id="KW-0508">mRNA splicing</keyword>
<accession>A0A9Q0MDS9</accession>
<dbReference type="Gene3D" id="2.30.30.100">
    <property type="match status" value="1"/>
</dbReference>
<evidence type="ECO:0000256" key="1">
    <source>
        <dbReference type="ARBA" id="ARBA00004201"/>
    </source>
</evidence>
<evidence type="ECO:0000259" key="11">
    <source>
        <dbReference type="SMART" id="SM00651"/>
    </source>
</evidence>
<sequence>MHEKIKVLVLGDSGVGKSSLVHLICHLETIVSTQWTIGCSIDIKLHQYKEGTVQQRTCYIELWDVGGSRSHSIARKIFYQSPHGIILVQDQTNRKSEANLKNWLGQALSDDGNGRGEKDHPLHRSTSNINAATISQALFPVAEDDFDYDDEFFAGLSIPILIVATKQDLVGDSSVNCDQSTNELVKLLKCEMINVNCRNSKSLAPGTTNAVKLSRFFDKVCDKRFHTQSILSPSSSSYIQSSANEKTNLMQRSIPMGFINNPIIHQQQGIPFNKKLLVLLRDGRTLIGFLRSIDQFSNLLLHQTIERIYVHDKYGDIPRGIFLIRGENVALCGEIDEFKEISSRLKQVPIEEILELQQNEIEEKQKQEKLRSKILQDQGIYLNVDSIQDVEI</sequence>
<keyword evidence="5" id="KW-0694">RNA-binding</keyword>
<evidence type="ECO:0000313" key="12">
    <source>
        <dbReference type="EMBL" id="KAJ6222422.1"/>
    </source>
</evidence>
<dbReference type="SUPFAM" id="SSF52540">
    <property type="entry name" value="P-loop containing nucleoside triphosphate hydrolases"/>
    <property type="match status" value="1"/>
</dbReference>
<dbReference type="GO" id="GO:0003729">
    <property type="term" value="F:mRNA binding"/>
    <property type="evidence" value="ECO:0007669"/>
    <property type="project" value="TreeGrafter"/>
</dbReference>
<name>A0A9Q0MDS9_BLOTA</name>
<dbReference type="EMBL" id="JAPWDV010000001">
    <property type="protein sequence ID" value="KAJ6222422.1"/>
    <property type="molecule type" value="Genomic_DNA"/>
</dbReference>
<evidence type="ECO:0000256" key="5">
    <source>
        <dbReference type="ARBA" id="ARBA00022884"/>
    </source>
</evidence>
<protein>
    <recommendedName>
        <fullName evidence="10">U6 snRNA-associated Sm-like protein LSm1</fullName>
    </recommendedName>
</protein>
<dbReference type="GO" id="GO:0000290">
    <property type="term" value="P:deadenylation-dependent decapping of nuclear-transcribed mRNA"/>
    <property type="evidence" value="ECO:0007669"/>
    <property type="project" value="TreeGrafter"/>
</dbReference>
<dbReference type="PANTHER" id="PTHR15588">
    <property type="entry name" value="LSM1"/>
    <property type="match status" value="1"/>
</dbReference>
<keyword evidence="4" id="KW-0507">mRNA processing</keyword>